<comment type="pathway">
    <text evidence="2">Amino-acid degradation; L-valine degradation.</text>
</comment>
<reference evidence="4" key="1">
    <citation type="submission" date="2020-09" db="EMBL/GenBank/DDBJ databases">
        <title>Genome-Enabled Discovery of Anthraquinone Biosynthesis in Senna tora.</title>
        <authorList>
            <person name="Kang S.-H."/>
            <person name="Pandey R.P."/>
            <person name="Lee C.-M."/>
            <person name="Sim J.-S."/>
            <person name="Jeong J.-T."/>
            <person name="Choi B.-S."/>
            <person name="Jung M."/>
            <person name="Ginzburg D."/>
            <person name="Zhao K."/>
            <person name="Won S.Y."/>
            <person name="Oh T.-J."/>
            <person name="Yu Y."/>
            <person name="Kim N.-H."/>
            <person name="Lee O.R."/>
            <person name="Lee T.-H."/>
            <person name="Bashyal P."/>
            <person name="Kim T.-S."/>
            <person name="Lee W.-H."/>
            <person name="Kawkins C."/>
            <person name="Kim C.-K."/>
            <person name="Kim J.S."/>
            <person name="Ahn B.O."/>
            <person name="Rhee S.Y."/>
            <person name="Sohng J.K."/>
        </authorList>
    </citation>
    <scope>NUCLEOTIDE SEQUENCE</scope>
    <source>
        <tissue evidence="4">Leaf</tissue>
    </source>
</reference>
<dbReference type="PANTHER" id="PTHR43176">
    <property type="entry name" value="3-HYDROXYISOBUTYRYL-COA HYDROLASE-RELATED"/>
    <property type="match status" value="1"/>
</dbReference>
<dbReference type="Proteomes" id="UP000634136">
    <property type="component" value="Unassembled WGS sequence"/>
</dbReference>
<protein>
    <recommendedName>
        <fullName evidence="2">3-hydroxyisobutyryl-CoA hydrolase</fullName>
        <shortName evidence="2">HIB-CoA hydrolase</shortName>
        <shortName evidence="2">HIBYL-CoA-H</shortName>
        <ecNumber evidence="2">3.1.2.4</ecNumber>
    </recommendedName>
    <alternativeName>
        <fullName evidence="2">3-hydroxyisobutyryl-coenzyme A hydrolase</fullName>
    </alternativeName>
</protein>
<gene>
    <name evidence="4" type="ORF">G2W53_034355</name>
</gene>
<dbReference type="InterPro" id="IPR045004">
    <property type="entry name" value="ECH_dom"/>
</dbReference>
<proteinExistence type="inferred from homology"/>
<dbReference type="EC" id="3.1.2.4" evidence="2"/>
<dbReference type="AlphaFoldDB" id="A0A834WDP0"/>
<dbReference type="SUPFAM" id="SSF52096">
    <property type="entry name" value="ClpP/crotonase"/>
    <property type="match status" value="1"/>
</dbReference>
<sequence>MTKNLTLYENDPSVKLVTLKANGKAFCAGGDVISVSLINGAVMGGGAGLCMNTTFRIVTEKTVFAMPEASIGLYPDVGASYFLSRLPGYFGEYLGLTGTRLNGAEMAACGLATHFVPSKKLRLLENALQTVTTSDTSIIAAIIHKFTEIAHVKEDSPFRRYSYKALACFI</sequence>
<evidence type="ECO:0000259" key="3">
    <source>
        <dbReference type="Pfam" id="PF16113"/>
    </source>
</evidence>
<dbReference type="EMBL" id="JAAIUW010000010">
    <property type="protein sequence ID" value="KAF7813379.1"/>
    <property type="molecule type" value="Genomic_DNA"/>
</dbReference>
<accession>A0A834WDP0</accession>
<dbReference type="Pfam" id="PF16113">
    <property type="entry name" value="ECH_2"/>
    <property type="match status" value="1"/>
</dbReference>
<dbReference type="OrthoDB" id="16820at2759"/>
<keyword evidence="5" id="KW-1185">Reference proteome</keyword>
<comment type="function">
    <text evidence="2">Hydrolyzes 3-hydroxyisobutyryl-CoA (HIBYL-CoA), a saline catabolite. Has high activity toward isobutyryl-CoA. Could be an isobutyryl-CoA dehydrogenase that functions in valine catabolism.</text>
</comment>
<evidence type="ECO:0000256" key="2">
    <source>
        <dbReference type="RuleBase" id="RU369070"/>
    </source>
</evidence>
<evidence type="ECO:0000256" key="1">
    <source>
        <dbReference type="ARBA" id="ARBA00022801"/>
    </source>
</evidence>
<comment type="similarity">
    <text evidence="2">Belongs to the enoyl-CoA hydratase/isomerase family.</text>
</comment>
<comment type="catalytic activity">
    <reaction evidence="2">
        <text>3-hydroxy-2-methylpropanoyl-CoA + H2O = 3-hydroxy-2-methylpropanoate + CoA + H(+)</text>
        <dbReference type="Rhea" id="RHEA:20888"/>
        <dbReference type="ChEBI" id="CHEBI:11805"/>
        <dbReference type="ChEBI" id="CHEBI:15377"/>
        <dbReference type="ChEBI" id="CHEBI:15378"/>
        <dbReference type="ChEBI" id="CHEBI:57287"/>
        <dbReference type="ChEBI" id="CHEBI:57340"/>
        <dbReference type="EC" id="3.1.2.4"/>
    </reaction>
</comment>
<dbReference type="CDD" id="cd06558">
    <property type="entry name" value="crotonase-like"/>
    <property type="match status" value="1"/>
</dbReference>
<dbReference type="InterPro" id="IPR029045">
    <property type="entry name" value="ClpP/crotonase-like_dom_sf"/>
</dbReference>
<dbReference type="PANTHER" id="PTHR43176:SF6">
    <property type="entry name" value="3-HYDROXYISOBUTYRYL-COA HYDROLASE"/>
    <property type="match status" value="1"/>
</dbReference>
<dbReference type="GO" id="GO:0003860">
    <property type="term" value="F:3-hydroxyisobutyryl-CoA hydrolase activity"/>
    <property type="evidence" value="ECO:0007669"/>
    <property type="project" value="UniProtKB-UniRule"/>
</dbReference>
<dbReference type="InterPro" id="IPR032259">
    <property type="entry name" value="HIBYL-CoA-H"/>
</dbReference>
<name>A0A834WDP0_9FABA</name>
<organism evidence="4 5">
    <name type="scientific">Senna tora</name>
    <dbReference type="NCBI Taxonomy" id="362788"/>
    <lineage>
        <taxon>Eukaryota</taxon>
        <taxon>Viridiplantae</taxon>
        <taxon>Streptophyta</taxon>
        <taxon>Embryophyta</taxon>
        <taxon>Tracheophyta</taxon>
        <taxon>Spermatophyta</taxon>
        <taxon>Magnoliopsida</taxon>
        <taxon>eudicotyledons</taxon>
        <taxon>Gunneridae</taxon>
        <taxon>Pentapetalae</taxon>
        <taxon>rosids</taxon>
        <taxon>fabids</taxon>
        <taxon>Fabales</taxon>
        <taxon>Fabaceae</taxon>
        <taxon>Caesalpinioideae</taxon>
        <taxon>Cassia clade</taxon>
        <taxon>Senna</taxon>
    </lineage>
</organism>
<keyword evidence="1 2" id="KW-0378">Hydrolase</keyword>
<evidence type="ECO:0000313" key="4">
    <source>
        <dbReference type="EMBL" id="KAF7813379.1"/>
    </source>
</evidence>
<dbReference type="GO" id="GO:0006574">
    <property type="term" value="P:L-valine catabolic process"/>
    <property type="evidence" value="ECO:0007669"/>
    <property type="project" value="UniProtKB-UniRule"/>
</dbReference>
<comment type="caution">
    <text evidence="4">The sequence shown here is derived from an EMBL/GenBank/DDBJ whole genome shotgun (WGS) entry which is preliminary data.</text>
</comment>
<evidence type="ECO:0000313" key="5">
    <source>
        <dbReference type="Proteomes" id="UP000634136"/>
    </source>
</evidence>
<feature type="domain" description="Enoyl-CoA hydratase/isomerase" evidence="3">
    <location>
        <begin position="35"/>
        <end position="159"/>
    </location>
</feature>
<dbReference type="Gene3D" id="3.90.226.10">
    <property type="entry name" value="2-enoyl-CoA Hydratase, Chain A, domain 1"/>
    <property type="match status" value="2"/>
</dbReference>